<keyword evidence="2" id="KW-0812">Transmembrane</keyword>
<dbReference type="InterPro" id="IPR029052">
    <property type="entry name" value="Metallo-depent_PP-like"/>
</dbReference>
<accession>A0A402DVF6</accession>
<dbReference type="InterPro" id="IPR051918">
    <property type="entry name" value="STPP_CPPED1"/>
</dbReference>
<dbReference type="OrthoDB" id="9772095at2"/>
<organism evidence="4 5">
    <name type="scientific">Cellulomonas biazotea</name>
    <dbReference type="NCBI Taxonomy" id="1709"/>
    <lineage>
        <taxon>Bacteria</taxon>
        <taxon>Bacillati</taxon>
        <taxon>Actinomycetota</taxon>
        <taxon>Actinomycetes</taxon>
        <taxon>Micrococcales</taxon>
        <taxon>Cellulomonadaceae</taxon>
        <taxon>Cellulomonas</taxon>
    </lineage>
</organism>
<dbReference type="SUPFAM" id="SSF56300">
    <property type="entry name" value="Metallo-dependent phosphatases"/>
    <property type="match status" value="1"/>
</dbReference>
<evidence type="ECO:0000259" key="3">
    <source>
        <dbReference type="PROSITE" id="PS50093"/>
    </source>
</evidence>
<dbReference type="InterPro" id="IPR000601">
    <property type="entry name" value="PKD_dom"/>
</dbReference>
<dbReference type="PANTHER" id="PTHR43143:SF5">
    <property type="entry name" value="SECRETED PROTEIN"/>
    <property type="match status" value="1"/>
</dbReference>
<dbReference type="InterPro" id="IPR035986">
    <property type="entry name" value="PKD_dom_sf"/>
</dbReference>
<dbReference type="SUPFAM" id="SSF49299">
    <property type="entry name" value="PKD domain"/>
    <property type="match status" value="1"/>
</dbReference>
<keyword evidence="2" id="KW-0472">Membrane</keyword>
<reference evidence="4 5" key="1">
    <citation type="submission" date="2019-01" db="EMBL/GenBank/DDBJ databases">
        <title>Draft genome sequence of Cellulomonas takizawaensis strain TKZ-21.</title>
        <authorList>
            <person name="Yamamura H."/>
            <person name="Hayashi T."/>
            <person name="Hamada M."/>
            <person name="Serisawa Y."/>
            <person name="Matsuyama K."/>
            <person name="Nakagawa Y."/>
            <person name="Otoguro M."/>
            <person name="Yanagida F."/>
            <person name="Hayakawa M."/>
        </authorList>
    </citation>
    <scope>NUCLEOTIDE SEQUENCE [LARGE SCALE GENOMIC DNA]</scope>
    <source>
        <strain evidence="4 5">NBRC12680</strain>
    </source>
</reference>
<evidence type="ECO:0000313" key="4">
    <source>
        <dbReference type="EMBL" id="GCE78085.1"/>
    </source>
</evidence>
<comment type="caution">
    <text evidence="4">The sequence shown here is derived from an EMBL/GenBank/DDBJ whole genome shotgun (WGS) entry which is preliminary data.</text>
</comment>
<dbReference type="RefSeq" id="WP_130782723.1">
    <property type="nucleotide sequence ID" value="NZ_BIMR01000304.1"/>
</dbReference>
<dbReference type="InterPro" id="IPR013783">
    <property type="entry name" value="Ig-like_fold"/>
</dbReference>
<feature type="region of interest" description="Disordered" evidence="1">
    <location>
        <begin position="1"/>
        <end position="29"/>
    </location>
</feature>
<dbReference type="EMBL" id="BIMR01000304">
    <property type="protein sequence ID" value="GCE78085.1"/>
    <property type="molecule type" value="Genomic_DNA"/>
</dbReference>
<sequence length="877" mass="90231">MPPSPLARHGRPDHPHEPAHARAAAPRPRRAGRRTVAVLGLVVALVAWDLVAAPATAADPEPFTFVVLPDTQNYVSTSANQATMGVQTAWIADQQDDLDIAFVAQVGDLVGVDTADVQWQRASQHMAVLDAAGVPNTVLPGNHDMNLTTGEAPLYRQYFPPSRYSGATWNGAAASYGGYLGQHVVGPDPVDRQNMDSFALFTAGGMDFLLLNLEMNAPDYALDWGRRVLAAYPDRRAIVATHSYVDTSGGLTNQVARADGGNSGQAIWQELVRPSCSVFLVVSGHFSEGDLGEARRTDTNACGDPVHAVLTDYQDRANGGDGWLRYYTFDPAADEIRATTYSPTLGRYETDADSQFTLPYAMTGTPPDPGPGPLATDAFGRTVTGGWGSADTGGPWSVGGGTARFAVGGGTGQQSPLPGGTVSATLGTVSSQATDVTTSVALDRIPSNALYATVSGRVVGSGDYGARVKVLATGAVQLHTERSGTVLTGGTLPGVTLTAGERLRVRTQVEGTSPTVVRVRAWEDGQAEPTAWQYTATDGTAAMQGAGGVRLMTYVSSTTTGGALTARWDDLVVTPVGSPPPPPVNQPPTASFTTATNGLTVAVDSTASTDPDGTVVSRAWSFGDGGTATGTTSSRTYAAAGTYTVTLTVTDDDGATATTTRSVTVTAPPPVTTLAADTFGRTTTGSWGTAETGGTWAVAGGSTRFSVGSGTGAMQVPAGATLTAGLGAVASTSTDLTTTLALTTVPDGPLYATVSGRVVGSADYGARVKVLATGAVQLHTERSGAVLTGNTLPGVTLTPGARLRVRVQVQGASPTTVRTRAWLDGTPEPATWQYTATDTTAGLQTAGGVRLMAYLSSSTTNGPTTVRWDDVLASPVG</sequence>
<dbReference type="Proteomes" id="UP000289954">
    <property type="component" value="Unassembled WGS sequence"/>
</dbReference>
<evidence type="ECO:0000313" key="5">
    <source>
        <dbReference type="Proteomes" id="UP000289954"/>
    </source>
</evidence>
<dbReference type="Pfam" id="PF18911">
    <property type="entry name" value="PKD_4"/>
    <property type="match status" value="1"/>
</dbReference>
<keyword evidence="5" id="KW-1185">Reference proteome</keyword>
<dbReference type="Gene3D" id="3.60.21.10">
    <property type="match status" value="1"/>
</dbReference>
<keyword evidence="2" id="KW-1133">Transmembrane helix</keyword>
<dbReference type="PANTHER" id="PTHR43143">
    <property type="entry name" value="METALLOPHOSPHOESTERASE, CALCINEURIN SUPERFAMILY"/>
    <property type="match status" value="1"/>
</dbReference>
<name>A0A402DVF6_9CELL</name>
<evidence type="ECO:0000256" key="2">
    <source>
        <dbReference type="SAM" id="Phobius"/>
    </source>
</evidence>
<gene>
    <name evidence="4" type="ORF">CBZ_31410</name>
</gene>
<dbReference type="InterPro" id="IPR022409">
    <property type="entry name" value="PKD/Chitinase_dom"/>
</dbReference>
<proteinExistence type="predicted"/>
<feature type="domain" description="PKD" evidence="3">
    <location>
        <begin position="584"/>
        <end position="668"/>
    </location>
</feature>
<dbReference type="AlphaFoldDB" id="A0A402DVF6"/>
<evidence type="ECO:0000256" key="1">
    <source>
        <dbReference type="SAM" id="MobiDB-lite"/>
    </source>
</evidence>
<feature type="compositionally biased region" description="Basic and acidic residues" evidence="1">
    <location>
        <begin position="10"/>
        <end position="20"/>
    </location>
</feature>
<protein>
    <recommendedName>
        <fullName evidence="3">PKD domain-containing protein</fullName>
    </recommendedName>
</protein>
<dbReference type="SMART" id="SM00089">
    <property type="entry name" value="PKD"/>
    <property type="match status" value="1"/>
</dbReference>
<dbReference type="PROSITE" id="PS50093">
    <property type="entry name" value="PKD"/>
    <property type="match status" value="1"/>
</dbReference>
<feature type="transmembrane region" description="Helical" evidence="2">
    <location>
        <begin position="36"/>
        <end position="55"/>
    </location>
</feature>
<dbReference type="Gene3D" id="2.60.40.10">
    <property type="entry name" value="Immunoglobulins"/>
    <property type="match status" value="1"/>
</dbReference>
<dbReference type="CDD" id="cd00146">
    <property type="entry name" value="PKD"/>
    <property type="match status" value="1"/>
</dbReference>
<dbReference type="GO" id="GO:0005975">
    <property type="term" value="P:carbohydrate metabolic process"/>
    <property type="evidence" value="ECO:0007669"/>
    <property type="project" value="UniProtKB-ARBA"/>
</dbReference>